<dbReference type="EMBL" id="JAKWBL010000001">
    <property type="protein sequence ID" value="MCH5596684.1"/>
    <property type="molecule type" value="Genomic_DNA"/>
</dbReference>
<feature type="signal peptide" evidence="1">
    <location>
        <begin position="1"/>
        <end position="17"/>
    </location>
</feature>
<reference evidence="2 3" key="1">
    <citation type="submission" date="2022-02" db="EMBL/GenBank/DDBJ databases">
        <authorList>
            <person name="Min J."/>
        </authorList>
    </citation>
    <scope>NUCLEOTIDE SEQUENCE [LARGE SCALE GENOMIC DNA]</scope>
    <source>
        <strain evidence="2 3">GR10-1</strain>
    </source>
</reference>
<dbReference type="RefSeq" id="WP_240826106.1">
    <property type="nucleotide sequence ID" value="NZ_JAKWBL010000001.1"/>
</dbReference>
<feature type="chain" id="PRO_5047449911" description="DUF1735 domain-containing protein" evidence="1">
    <location>
        <begin position="18"/>
        <end position="219"/>
    </location>
</feature>
<keyword evidence="1" id="KW-0732">Signal</keyword>
<evidence type="ECO:0008006" key="4">
    <source>
        <dbReference type="Google" id="ProtNLM"/>
    </source>
</evidence>
<evidence type="ECO:0000256" key="1">
    <source>
        <dbReference type="SAM" id="SignalP"/>
    </source>
</evidence>
<proteinExistence type="predicted"/>
<organism evidence="2 3">
    <name type="scientific">Niabella ginsengisoli</name>
    <dbReference type="NCBI Taxonomy" id="522298"/>
    <lineage>
        <taxon>Bacteria</taxon>
        <taxon>Pseudomonadati</taxon>
        <taxon>Bacteroidota</taxon>
        <taxon>Chitinophagia</taxon>
        <taxon>Chitinophagales</taxon>
        <taxon>Chitinophagaceae</taxon>
        <taxon>Niabella</taxon>
    </lineage>
</organism>
<comment type="caution">
    <text evidence="2">The sequence shown here is derived from an EMBL/GenBank/DDBJ whole genome shotgun (WGS) entry which is preliminary data.</text>
</comment>
<protein>
    <recommendedName>
        <fullName evidence="4">DUF1735 domain-containing protein</fullName>
    </recommendedName>
</protein>
<gene>
    <name evidence="2" type="ORF">MKP09_01480</name>
</gene>
<name>A0ABS9SEA3_9BACT</name>
<evidence type="ECO:0000313" key="2">
    <source>
        <dbReference type="EMBL" id="MCH5596684.1"/>
    </source>
</evidence>
<keyword evidence="3" id="KW-1185">Reference proteome</keyword>
<dbReference type="Proteomes" id="UP001202248">
    <property type="component" value="Unassembled WGS sequence"/>
</dbReference>
<dbReference type="PROSITE" id="PS51257">
    <property type="entry name" value="PROKAR_LIPOPROTEIN"/>
    <property type="match status" value="1"/>
</dbReference>
<sequence length="219" mass="23749">MKTIQNILLFTFLAALAYSCTKNDGATPVPVSKVSIPKIVKKSGDVAIDVTDFDNFSANFEVGLLFPDDERPTKLDVVIRKNGDANNVKVFKADVTTFPTSFTLTGSDIVSLFGTPAVLNDNYDIGLDVYMKDGNKYQAYPAVGIGYGSGVVNLDGSSVSIQYSAICKYNPDLYAGDFEVVEDEFQDTAPGDIITLTKIDDTHFSYNYPSLGGMTNQLL</sequence>
<accession>A0ABS9SEA3</accession>
<evidence type="ECO:0000313" key="3">
    <source>
        <dbReference type="Proteomes" id="UP001202248"/>
    </source>
</evidence>